<feature type="signal peptide" evidence="3">
    <location>
        <begin position="1"/>
        <end position="18"/>
    </location>
</feature>
<keyword evidence="2" id="KW-1015">Disulfide bond</keyword>
<organism evidence="4 5">
    <name type="scientific">Talaromyces proteolyticus</name>
    <dbReference type="NCBI Taxonomy" id="1131652"/>
    <lineage>
        <taxon>Eukaryota</taxon>
        <taxon>Fungi</taxon>
        <taxon>Dikarya</taxon>
        <taxon>Ascomycota</taxon>
        <taxon>Pezizomycotina</taxon>
        <taxon>Eurotiomycetes</taxon>
        <taxon>Eurotiomycetidae</taxon>
        <taxon>Eurotiales</taxon>
        <taxon>Trichocomaceae</taxon>
        <taxon>Talaromyces</taxon>
        <taxon>Talaromyces sect. Bacilispori</taxon>
    </lineage>
</organism>
<sequence>MSKSAIIAVILGVSVALGMPLVEKCQDYVILSSRGTFEPQGPSIGFVGMIKTTLSAISGGFEYDVVYPAAPDPTQLTTYIGSEDIEKHIHTGLKVCPQQMYALLGYSQGATVTLEALQNLTGTPAEAAIKAVVFIGNPYQVRNQITTIDQNGGATTRGNNGALLSENPSLGLSQHWEDSGKVRNICYEGDLVCNGIASNTSMANHLLYGSSSSVQKLGADFLISKLG</sequence>
<dbReference type="GeneID" id="70251246"/>
<protein>
    <submittedName>
        <fullName evidence="4">Cutinase</fullName>
    </submittedName>
</protein>
<dbReference type="PANTHER" id="PTHR33630:SF9">
    <property type="entry name" value="CUTINASE 4"/>
    <property type="match status" value="1"/>
</dbReference>
<dbReference type="EMBL" id="JAJTJA010000011">
    <property type="protein sequence ID" value="KAH8692007.1"/>
    <property type="molecule type" value="Genomic_DNA"/>
</dbReference>
<accession>A0AAD4PWH3</accession>
<dbReference type="PANTHER" id="PTHR33630">
    <property type="entry name" value="CUTINASE RV1984C-RELATED-RELATED"/>
    <property type="match status" value="1"/>
</dbReference>
<dbReference type="Pfam" id="PF01083">
    <property type="entry name" value="Cutinase"/>
    <property type="match status" value="1"/>
</dbReference>
<evidence type="ECO:0000313" key="5">
    <source>
        <dbReference type="Proteomes" id="UP001201262"/>
    </source>
</evidence>
<keyword evidence="5" id="KW-1185">Reference proteome</keyword>
<keyword evidence="3" id="KW-0732">Signal</keyword>
<proteinExistence type="predicted"/>
<evidence type="ECO:0000256" key="3">
    <source>
        <dbReference type="SAM" id="SignalP"/>
    </source>
</evidence>
<dbReference type="Proteomes" id="UP001201262">
    <property type="component" value="Unassembled WGS sequence"/>
</dbReference>
<evidence type="ECO:0000313" key="4">
    <source>
        <dbReference type="EMBL" id="KAH8692007.1"/>
    </source>
</evidence>
<dbReference type="Gene3D" id="3.40.50.1820">
    <property type="entry name" value="alpha/beta hydrolase"/>
    <property type="match status" value="1"/>
</dbReference>
<name>A0AAD4PWH3_9EURO</name>
<feature type="chain" id="PRO_5041970218" evidence="3">
    <location>
        <begin position="19"/>
        <end position="227"/>
    </location>
</feature>
<dbReference type="SUPFAM" id="SSF53474">
    <property type="entry name" value="alpha/beta-Hydrolases"/>
    <property type="match status" value="1"/>
</dbReference>
<dbReference type="RefSeq" id="XP_046068004.1">
    <property type="nucleotide sequence ID" value="XM_046220959.1"/>
</dbReference>
<keyword evidence="1" id="KW-0378">Hydrolase</keyword>
<reference evidence="4" key="1">
    <citation type="submission" date="2021-12" db="EMBL/GenBank/DDBJ databases">
        <title>Convergent genome expansion in fungi linked to evolution of root-endophyte symbiosis.</title>
        <authorList>
            <consortium name="DOE Joint Genome Institute"/>
            <person name="Ke Y.-H."/>
            <person name="Bonito G."/>
            <person name="Liao H.-L."/>
            <person name="Looney B."/>
            <person name="Rojas-Flechas A."/>
            <person name="Nash J."/>
            <person name="Hameed K."/>
            <person name="Schadt C."/>
            <person name="Martin F."/>
            <person name="Crous P.W."/>
            <person name="Miettinen O."/>
            <person name="Magnuson J.K."/>
            <person name="Labbe J."/>
            <person name="Jacobson D."/>
            <person name="Doktycz M.J."/>
            <person name="Veneault-Fourrey C."/>
            <person name="Kuo A."/>
            <person name="Mondo S."/>
            <person name="Calhoun S."/>
            <person name="Riley R."/>
            <person name="Ohm R."/>
            <person name="LaButti K."/>
            <person name="Andreopoulos B."/>
            <person name="Pangilinan J."/>
            <person name="Nolan M."/>
            <person name="Tritt A."/>
            <person name="Clum A."/>
            <person name="Lipzen A."/>
            <person name="Daum C."/>
            <person name="Barry K."/>
            <person name="Grigoriev I.V."/>
            <person name="Vilgalys R."/>
        </authorList>
    </citation>
    <scope>NUCLEOTIDE SEQUENCE</scope>
    <source>
        <strain evidence="4">PMI_201</strain>
    </source>
</reference>
<dbReference type="InterPro" id="IPR029058">
    <property type="entry name" value="AB_hydrolase_fold"/>
</dbReference>
<dbReference type="SMART" id="SM01110">
    <property type="entry name" value="Cutinase"/>
    <property type="match status" value="1"/>
</dbReference>
<comment type="caution">
    <text evidence="4">The sequence shown here is derived from an EMBL/GenBank/DDBJ whole genome shotgun (WGS) entry which is preliminary data.</text>
</comment>
<gene>
    <name evidence="4" type="ORF">BGW36DRAFT_431244</name>
</gene>
<dbReference type="GO" id="GO:0052689">
    <property type="term" value="F:carboxylic ester hydrolase activity"/>
    <property type="evidence" value="ECO:0007669"/>
    <property type="project" value="UniProtKB-ARBA"/>
</dbReference>
<evidence type="ECO:0000256" key="2">
    <source>
        <dbReference type="ARBA" id="ARBA00023157"/>
    </source>
</evidence>
<evidence type="ECO:0000256" key="1">
    <source>
        <dbReference type="ARBA" id="ARBA00022801"/>
    </source>
</evidence>
<dbReference type="AlphaFoldDB" id="A0AAD4PWH3"/>
<dbReference type="InterPro" id="IPR000675">
    <property type="entry name" value="Cutinase/axe"/>
</dbReference>